<feature type="compositionally biased region" description="Polar residues" evidence="1">
    <location>
        <begin position="69"/>
        <end position="82"/>
    </location>
</feature>
<keyword evidence="2" id="KW-0732">Signal</keyword>
<accession>A0AAN8GUU6</accession>
<reference evidence="3 4" key="1">
    <citation type="journal article" date="2023" name="Mol. Biol. Evol.">
        <title>Genomics of Secondarily Temperate Adaptation in the Only Non-Antarctic Icefish.</title>
        <authorList>
            <person name="Rivera-Colon A.G."/>
            <person name="Rayamajhi N."/>
            <person name="Minhas B.F."/>
            <person name="Madrigal G."/>
            <person name="Bilyk K.T."/>
            <person name="Yoon V."/>
            <person name="Hune M."/>
            <person name="Gregory S."/>
            <person name="Cheng C.H.C."/>
            <person name="Catchen J.M."/>
        </authorList>
    </citation>
    <scope>NUCLEOTIDE SEQUENCE [LARGE SCALE GENOMIC DNA]</scope>
    <source>
        <tissue evidence="3">White muscle</tissue>
    </source>
</reference>
<name>A0AAN8GUU6_CHAGU</name>
<protein>
    <submittedName>
        <fullName evidence="3">Uncharacterized protein</fullName>
    </submittedName>
</protein>
<comment type="caution">
    <text evidence="3">The sequence shown here is derived from an EMBL/GenBank/DDBJ whole genome shotgun (WGS) entry which is preliminary data.</text>
</comment>
<keyword evidence="4" id="KW-1185">Reference proteome</keyword>
<sequence length="82" mass="9165">MYLLLWIDGCVVKGVLAAEREETVTLCEKQIIQATQQHYSHLVQGEENPAMPACQRATRREAEHLTDATRGNNPTGLKRSST</sequence>
<evidence type="ECO:0000256" key="2">
    <source>
        <dbReference type="SAM" id="SignalP"/>
    </source>
</evidence>
<feature type="chain" id="PRO_5042841614" evidence="2">
    <location>
        <begin position="18"/>
        <end position="82"/>
    </location>
</feature>
<dbReference type="AlphaFoldDB" id="A0AAN8GUU6"/>
<dbReference type="Proteomes" id="UP001331515">
    <property type="component" value="Unassembled WGS sequence"/>
</dbReference>
<evidence type="ECO:0000313" key="3">
    <source>
        <dbReference type="EMBL" id="KAK5891187.1"/>
    </source>
</evidence>
<dbReference type="EMBL" id="JAURVH010001536">
    <property type="protein sequence ID" value="KAK5891187.1"/>
    <property type="molecule type" value="Genomic_DNA"/>
</dbReference>
<proteinExistence type="predicted"/>
<gene>
    <name evidence="3" type="ORF">CgunFtcFv8_018467</name>
</gene>
<evidence type="ECO:0000256" key="1">
    <source>
        <dbReference type="SAM" id="MobiDB-lite"/>
    </source>
</evidence>
<evidence type="ECO:0000313" key="4">
    <source>
        <dbReference type="Proteomes" id="UP001331515"/>
    </source>
</evidence>
<feature type="signal peptide" evidence="2">
    <location>
        <begin position="1"/>
        <end position="17"/>
    </location>
</feature>
<organism evidence="3 4">
    <name type="scientific">Champsocephalus gunnari</name>
    <name type="common">Mackerel icefish</name>
    <dbReference type="NCBI Taxonomy" id="52237"/>
    <lineage>
        <taxon>Eukaryota</taxon>
        <taxon>Metazoa</taxon>
        <taxon>Chordata</taxon>
        <taxon>Craniata</taxon>
        <taxon>Vertebrata</taxon>
        <taxon>Euteleostomi</taxon>
        <taxon>Actinopterygii</taxon>
        <taxon>Neopterygii</taxon>
        <taxon>Teleostei</taxon>
        <taxon>Neoteleostei</taxon>
        <taxon>Acanthomorphata</taxon>
        <taxon>Eupercaria</taxon>
        <taxon>Perciformes</taxon>
        <taxon>Notothenioidei</taxon>
        <taxon>Channichthyidae</taxon>
        <taxon>Champsocephalus</taxon>
    </lineage>
</organism>
<feature type="region of interest" description="Disordered" evidence="1">
    <location>
        <begin position="61"/>
        <end position="82"/>
    </location>
</feature>